<reference evidence="3" key="1">
    <citation type="submission" date="2016-06" db="UniProtKB">
        <authorList>
            <consortium name="WormBaseParasite"/>
        </authorList>
    </citation>
    <scope>IDENTIFICATION</scope>
</reference>
<organism evidence="2 3">
    <name type="scientific">Toxocara canis</name>
    <name type="common">Canine roundworm</name>
    <dbReference type="NCBI Taxonomy" id="6265"/>
    <lineage>
        <taxon>Eukaryota</taxon>
        <taxon>Metazoa</taxon>
        <taxon>Ecdysozoa</taxon>
        <taxon>Nematoda</taxon>
        <taxon>Chromadorea</taxon>
        <taxon>Rhabditida</taxon>
        <taxon>Spirurina</taxon>
        <taxon>Ascaridomorpha</taxon>
        <taxon>Ascaridoidea</taxon>
        <taxon>Toxocaridae</taxon>
        <taxon>Toxocara</taxon>
    </lineage>
</organism>
<evidence type="ECO:0000313" key="1">
    <source>
        <dbReference type="EMBL" id="VDM26991.1"/>
    </source>
</evidence>
<dbReference type="EMBL" id="UYWY01001615">
    <property type="protein sequence ID" value="VDM26991.1"/>
    <property type="molecule type" value="Genomic_DNA"/>
</dbReference>
<dbReference type="AlphaFoldDB" id="A0A183U064"/>
<dbReference type="WBParaSite" id="TCNE_0000188401-mRNA-1">
    <property type="protein sequence ID" value="TCNE_0000188401-mRNA-1"/>
    <property type="gene ID" value="TCNE_0000188401"/>
</dbReference>
<proteinExistence type="predicted"/>
<evidence type="ECO:0000313" key="3">
    <source>
        <dbReference type="WBParaSite" id="TCNE_0000188401-mRNA-1"/>
    </source>
</evidence>
<sequence>MDVHHKDYYSECQLVSDDTRNEARAVTENTNSSNAGDVDEVDNAFEATLPASDGSNFVSVATGLPSSGDKGHGMSLDVPATVSTDVWKSGRPRIRTLSYHSTKGLMSDYFSRSGGAKLKASTIHAEFRRPEVSVTYA</sequence>
<keyword evidence="2" id="KW-1185">Reference proteome</keyword>
<evidence type="ECO:0000313" key="2">
    <source>
        <dbReference type="Proteomes" id="UP000050794"/>
    </source>
</evidence>
<gene>
    <name evidence="1" type="ORF">TCNE_LOCUS1884</name>
</gene>
<protein>
    <submittedName>
        <fullName evidence="1 3">Uncharacterized protein</fullName>
    </submittedName>
</protein>
<reference evidence="1 2" key="2">
    <citation type="submission" date="2018-11" db="EMBL/GenBank/DDBJ databases">
        <authorList>
            <consortium name="Pathogen Informatics"/>
        </authorList>
    </citation>
    <scope>NUCLEOTIDE SEQUENCE [LARGE SCALE GENOMIC DNA]</scope>
</reference>
<accession>A0A183U064</accession>
<name>A0A183U064_TOXCA</name>
<dbReference type="Proteomes" id="UP000050794">
    <property type="component" value="Unassembled WGS sequence"/>
</dbReference>